<protein>
    <recommendedName>
        <fullName evidence="3 10">Beta sliding clamp</fullName>
    </recommendedName>
</protein>
<dbReference type="Pfam" id="PF00712">
    <property type="entry name" value="DNA_pol3_beta"/>
    <property type="match status" value="1"/>
</dbReference>
<keyword evidence="4 10" id="KW-0963">Cytoplasm</keyword>
<evidence type="ECO:0000256" key="7">
    <source>
        <dbReference type="ARBA" id="ARBA00022705"/>
    </source>
</evidence>
<evidence type="ECO:0000256" key="5">
    <source>
        <dbReference type="ARBA" id="ARBA00022679"/>
    </source>
</evidence>
<sequence>MYLSCNREDLLEAVLCASRAVSSKTSLAALEGVLLEYGRELKVTGYNLEIGIESVIPCECDGTGSVVINAHTFSEILRKMDHDVVTIEVDDKLKITIKCGMSEFTILGTSSGEFPEMPKVDRERSLKLPQNLLKNMIRQTVYAVSTNENKPIHTGCLFDVASDSLKVVGVDGYRLALREEKIDTETGEAFSFVVPGRALSEIVKLMDDTDNPISISLSRKHIIFELENKQLVSRLLEGEFLNYKAAIPANATIKIRAKVKNFVDSIERASLLISERQRSPIRIQFHDDTVVMNCSTPLGRVYDEFAAASSGGSLEMGFNNKYLLDAFRYCEQEEVMVELTSPLAPLVLRPVEGEGFIFLVLPVRLKSDEN</sequence>
<dbReference type="InterPro" id="IPR022634">
    <property type="entry name" value="DNA_polIII_beta_N"/>
</dbReference>
<keyword evidence="8 10" id="KW-0239">DNA-directed DNA polymerase</keyword>
<dbReference type="PANTHER" id="PTHR30478:SF0">
    <property type="entry name" value="BETA SLIDING CLAMP"/>
    <property type="match status" value="1"/>
</dbReference>
<dbReference type="CDD" id="cd00140">
    <property type="entry name" value="beta_clamp"/>
    <property type="match status" value="1"/>
</dbReference>
<feature type="domain" description="DNA polymerase III beta sliding clamp N-terminal" evidence="11">
    <location>
        <begin position="1"/>
        <end position="118"/>
    </location>
</feature>
<evidence type="ECO:0000256" key="8">
    <source>
        <dbReference type="ARBA" id="ARBA00022932"/>
    </source>
</evidence>
<comment type="caution">
    <text evidence="14">The sequence shown here is derived from an EMBL/GenBank/DDBJ whole genome shotgun (WGS) entry which is preliminary data.</text>
</comment>
<dbReference type="GO" id="GO:0006271">
    <property type="term" value="P:DNA strand elongation involved in DNA replication"/>
    <property type="evidence" value="ECO:0007669"/>
    <property type="project" value="TreeGrafter"/>
</dbReference>
<dbReference type="GO" id="GO:0009360">
    <property type="term" value="C:DNA polymerase III complex"/>
    <property type="evidence" value="ECO:0007669"/>
    <property type="project" value="InterPro"/>
</dbReference>
<evidence type="ECO:0000256" key="4">
    <source>
        <dbReference type="ARBA" id="ARBA00022490"/>
    </source>
</evidence>
<keyword evidence="7 10" id="KW-0235">DNA replication</keyword>
<evidence type="ECO:0000256" key="10">
    <source>
        <dbReference type="PIRNR" id="PIRNR000804"/>
    </source>
</evidence>
<dbReference type="GO" id="GO:0005737">
    <property type="term" value="C:cytoplasm"/>
    <property type="evidence" value="ECO:0007669"/>
    <property type="project" value="UniProtKB-SubCell"/>
</dbReference>
<evidence type="ECO:0000313" key="15">
    <source>
        <dbReference type="Proteomes" id="UP000620366"/>
    </source>
</evidence>
<evidence type="ECO:0000256" key="9">
    <source>
        <dbReference type="ARBA" id="ARBA00023125"/>
    </source>
</evidence>
<dbReference type="PIRSF" id="PIRSF000804">
    <property type="entry name" value="DNA_pol_III_b"/>
    <property type="match status" value="1"/>
</dbReference>
<dbReference type="AlphaFoldDB" id="A0A926DES3"/>
<comment type="subcellular location">
    <subcellularLocation>
        <location evidence="1 10">Cytoplasm</location>
    </subcellularLocation>
</comment>
<gene>
    <name evidence="14" type="primary">dnaN</name>
    <name evidence="14" type="ORF">H8695_07195</name>
</gene>
<dbReference type="Pfam" id="PF02768">
    <property type="entry name" value="DNA_pol3_beta_3"/>
    <property type="match status" value="1"/>
</dbReference>
<name>A0A926DES3_9FIRM</name>
<dbReference type="RefSeq" id="WP_249300313.1">
    <property type="nucleotide sequence ID" value="NZ_JACRSP010000003.1"/>
</dbReference>
<evidence type="ECO:0000256" key="2">
    <source>
        <dbReference type="ARBA" id="ARBA00010752"/>
    </source>
</evidence>
<dbReference type="InterPro" id="IPR022635">
    <property type="entry name" value="DNA_polIII_beta_C"/>
</dbReference>
<dbReference type="InterPro" id="IPR046938">
    <property type="entry name" value="DNA_clamp_sf"/>
</dbReference>
<dbReference type="GO" id="GO:0003887">
    <property type="term" value="F:DNA-directed DNA polymerase activity"/>
    <property type="evidence" value="ECO:0007669"/>
    <property type="project" value="UniProtKB-UniRule"/>
</dbReference>
<dbReference type="Pfam" id="PF02767">
    <property type="entry name" value="DNA_pol3_beta_2"/>
    <property type="match status" value="1"/>
</dbReference>
<evidence type="ECO:0000259" key="13">
    <source>
        <dbReference type="Pfam" id="PF02768"/>
    </source>
</evidence>
<keyword evidence="6 10" id="KW-0548">Nucleotidyltransferase</keyword>
<dbReference type="PANTHER" id="PTHR30478">
    <property type="entry name" value="DNA POLYMERASE III SUBUNIT BETA"/>
    <property type="match status" value="1"/>
</dbReference>
<feature type="domain" description="DNA polymerase III beta sliding clamp C-terminal" evidence="13">
    <location>
        <begin position="245"/>
        <end position="364"/>
    </location>
</feature>
<comment type="function">
    <text evidence="10">Confers DNA tethering and processivity to DNA polymerases and other proteins. Acts as a clamp, forming a ring around DNA (a reaction catalyzed by the clamp-loading complex) which diffuses in an ATP-independent manner freely and bidirectionally along dsDNA. Initially characterized for its ability to contact the catalytic subunit of DNA polymerase III (Pol III), a complex, multichain enzyme responsible for most of the replicative synthesis in bacteria; Pol III exhibits 3'-5' exonuclease proofreading activity. The beta chain is required for initiation of replication as well as for processivity of DNA replication.</text>
</comment>
<dbReference type="InterPro" id="IPR022637">
    <property type="entry name" value="DNA_polIII_beta_cen"/>
</dbReference>
<comment type="similarity">
    <text evidence="2 10">Belongs to the beta sliding clamp family.</text>
</comment>
<evidence type="ECO:0000256" key="1">
    <source>
        <dbReference type="ARBA" id="ARBA00004496"/>
    </source>
</evidence>
<dbReference type="GO" id="GO:0003677">
    <property type="term" value="F:DNA binding"/>
    <property type="evidence" value="ECO:0007669"/>
    <property type="project" value="UniProtKB-UniRule"/>
</dbReference>
<accession>A0A926DES3</accession>
<dbReference type="Gene3D" id="3.70.10.10">
    <property type="match status" value="1"/>
</dbReference>
<dbReference type="InterPro" id="IPR001001">
    <property type="entry name" value="DNA_polIII_beta"/>
</dbReference>
<dbReference type="GO" id="GO:0008408">
    <property type="term" value="F:3'-5' exonuclease activity"/>
    <property type="evidence" value="ECO:0007669"/>
    <property type="project" value="InterPro"/>
</dbReference>
<keyword evidence="9" id="KW-0238">DNA-binding</keyword>
<dbReference type="NCBIfam" id="TIGR00663">
    <property type="entry name" value="dnan"/>
    <property type="match status" value="1"/>
</dbReference>
<organism evidence="14 15">
    <name type="scientific">Feifania hominis</name>
    <dbReference type="NCBI Taxonomy" id="2763660"/>
    <lineage>
        <taxon>Bacteria</taxon>
        <taxon>Bacillati</taxon>
        <taxon>Bacillota</taxon>
        <taxon>Clostridia</taxon>
        <taxon>Eubacteriales</taxon>
        <taxon>Feifaniaceae</taxon>
        <taxon>Feifania</taxon>
    </lineage>
</organism>
<keyword evidence="15" id="KW-1185">Reference proteome</keyword>
<evidence type="ECO:0000259" key="12">
    <source>
        <dbReference type="Pfam" id="PF02767"/>
    </source>
</evidence>
<dbReference type="Proteomes" id="UP000620366">
    <property type="component" value="Unassembled WGS sequence"/>
</dbReference>
<comment type="subunit">
    <text evidence="10">Forms a ring-shaped head-to-tail homodimer around DNA.</text>
</comment>
<reference evidence="14" key="1">
    <citation type="submission" date="2020-08" db="EMBL/GenBank/DDBJ databases">
        <title>Genome public.</title>
        <authorList>
            <person name="Liu C."/>
            <person name="Sun Q."/>
        </authorList>
    </citation>
    <scope>NUCLEOTIDE SEQUENCE</scope>
    <source>
        <strain evidence="14">BX7</strain>
    </source>
</reference>
<evidence type="ECO:0000313" key="14">
    <source>
        <dbReference type="EMBL" id="MBC8536469.1"/>
    </source>
</evidence>
<dbReference type="SUPFAM" id="SSF55979">
    <property type="entry name" value="DNA clamp"/>
    <property type="match status" value="3"/>
</dbReference>
<dbReference type="Gene3D" id="3.10.150.10">
    <property type="entry name" value="DNA Polymerase III, subunit A, domain 2"/>
    <property type="match status" value="1"/>
</dbReference>
<evidence type="ECO:0000259" key="11">
    <source>
        <dbReference type="Pfam" id="PF00712"/>
    </source>
</evidence>
<feature type="domain" description="DNA polymerase III beta sliding clamp central" evidence="12">
    <location>
        <begin position="128"/>
        <end position="240"/>
    </location>
</feature>
<dbReference type="EMBL" id="JACRSP010000003">
    <property type="protein sequence ID" value="MBC8536469.1"/>
    <property type="molecule type" value="Genomic_DNA"/>
</dbReference>
<evidence type="ECO:0000256" key="6">
    <source>
        <dbReference type="ARBA" id="ARBA00022695"/>
    </source>
</evidence>
<evidence type="ECO:0000256" key="3">
    <source>
        <dbReference type="ARBA" id="ARBA00021035"/>
    </source>
</evidence>
<proteinExistence type="inferred from homology"/>
<dbReference type="SMART" id="SM00480">
    <property type="entry name" value="POL3Bc"/>
    <property type="match status" value="1"/>
</dbReference>
<keyword evidence="5 10" id="KW-0808">Transferase</keyword>